<name>A0A1I0E0K1_9FIRM</name>
<accession>A0A1I0E0K1</accession>
<dbReference type="EMBL" id="FOHU01000009">
    <property type="protein sequence ID" value="SET38400.1"/>
    <property type="molecule type" value="Genomic_DNA"/>
</dbReference>
<evidence type="ECO:0000313" key="1">
    <source>
        <dbReference type="EMBL" id="SET38400.1"/>
    </source>
</evidence>
<keyword evidence="2" id="KW-1185">Reference proteome</keyword>
<proteinExistence type="predicted"/>
<dbReference type="InterPro" id="IPR024524">
    <property type="entry name" value="DUF3800"/>
</dbReference>
<evidence type="ECO:0008006" key="3">
    <source>
        <dbReference type="Google" id="ProtNLM"/>
    </source>
</evidence>
<dbReference type="AlphaFoldDB" id="A0A1I0E0K1"/>
<gene>
    <name evidence="1" type="ORF">SAMN05660297_02247</name>
</gene>
<organism evidence="1 2">
    <name type="scientific">Natronincola peptidivorans</name>
    <dbReference type="NCBI Taxonomy" id="426128"/>
    <lineage>
        <taxon>Bacteria</taxon>
        <taxon>Bacillati</taxon>
        <taxon>Bacillota</taxon>
        <taxon>Clostridia</taxon>
        <taxon>Peptostreptococcales</taxon>
        <taxon>Natronincolaceae</taxon>
        <taxon>Natronincola</taxon>
    </lineage>
</organism>
<reference evidence="1 2" key="1">
    <citation type="submission" date="2016-10" db="EMBL/GenBank/DDBJ databases">
        <authorList>
            <person name="de Groot N.N."/>
        </authorList>
    </citation>
    <scope>NUCLEOTIDE SEQUENCE [LARGE SCALE GENOMIC DNA]</scope>
    <source>
        <strain evidence="1 2">DSM 18979</strain>
    </source>
</reference>
<dbReference type="Proteomes" id="UP000199568">
    <property type="component" value="Unassembled WGS sequence"/>
</dbReference>
<protein>
    <recommendedName>
        <fullName evidence="3">DUF3800 domain-containing protein</fullName>
    </recommendedName>
</protein>
<evidence type="ECO:0000313" key="2">
    <source>
        <dbReference type="Proteomes" id="UP000199568"/>
    </source>
</evidence>
<dbReference type="OrthoDB" id="248333at2"/>
<dbReference type="RefSeq" id="WP_090443829.1">
    <property type="nucleotide sequence ID" value="NZ_FOHU01000009.1"/>
</dbReference>
<sequence>MEYTLYFDESDKQGKYFGNFYGGALVSSKYIDRIVKDLNDKKQELGFLHEIKWSKVSEQYLDKYIEIMTFFFQYIKKNEIKIRIMFTQNCREANNLTKEQRENEFFLLYYQFCKHAFGFQYCNPSNEKIVLKMYFDKLPDTKEKNGKFKEYVYALQYQDVFMENNIFIRREDITEVTSHDHVILQCMDIVLGSIQFKLNDKHKEKPEGKRTRGKKTIAKEKLYKHINKLIREVYPNFNVGASTGVGGDYGNRWNHPYRHWLFTPNEYQYDGTKTKNFKTKLKPHLSY</sequence>
<dbReference type="Pfam" id="PF12686">
    <property type="entry name" value="DUF3800"/>
    <property type="match status" value="1"/>
</dbReference>